<sequence length="609" mass="71471">MNNQQTKNGEIQFSNVEQHIKNKGHKAYNSKTYGIVLDLGVVLQNHEINTQLAGQNIHYFTKLKFDLLIKLLQKLVNHRDSENDNVFILVIGTKLQIYFDLIQLLEANLANQDIQNGFNYMKSNIQQDQKFKLYLVSDVIYIMEKFQEQANTNIDKYFSQIVDQRSIISQALSTTYYQLQDYMRNRIVFDFTQIIITQGNIFDPKNEGDPQNQINKIRTIDFKINIMTFYIDQKNFINEDQTQINQKQLFDFRQNNLDRNGKLLMNLSSSLYSSSMLLMQMYLQGWQIVSSAKNKLLFSVQNADLIDEFPDNFMRCIHHNDALVGSMSRITLADYIQGPEKNYKPPKTLQNYPDYYSGCAAGIHLAMSTFYHREGDFPSYEKIREQIKEEYKSEINQPHTYTIIYKYAQQFRLYSRRISEKEAKFQILGQKPVLARLSLDIQQWEIFQEYFKHNPKGTLNRRNFLPNCGMGSHIGLTVNLVGFDTNSLIFFNQWGKNWGDNGFFRLQQEGNLVIEFYELYQDSNNLTENEKQSINYSGNHAVNDIFMLQTNPETQEYQCPSCNKKQKLSSYIGDFLEVKCSSCQQQYSLDNVNKELQTILYFKEMIGEK</sequence>
<dbReference type="Pfam" id="PF00112">
    <property type="entry name" value="Peptidase_C1"/>
    <property type="match status" value="1"/>
</dbReference>
<organism evidence="2 3">
    <name type="scientific">Pseudocohnilembus persalinus</name>
    <name type="common">Ciliate</name>
    <dbReference type="NCBI Taxonomy" id="266149"/>
    <lineage>
        <taxon>Eukaryota</taxon>
        <taxon>Sar</taxon>
        <taxon>Alveolata</taxon>
        <taxon>Ciliophora</taxon>
        <taxon>Intramacronucleata</taxon>
        <taxon>Oligohymenophorea</taxon>
        <taxon>Scuticociliatia</taxon>
        <taxon>Philasterida</taxon>
        <taxon>Pseudocohnilembidae</taxon>
        <taxon>Pseudocohnilembus</taxon>
    </lineage>
</organism>
<dbReference type="InterPro" id="IPR038765">
    <property type="entry name" value="Papain-like_cys_pep_sf"/>
</dbReference>
<dbReference type="AlphaFoldDB" id="A0A0V0QAC9"/>
<evidence type="ECO:0000313" key="2">
    <source>
        <dbReference type="EMBL" id="KRW99187.1"/>
    </source>
</evidence>
<keyword evidence="3" id="KW-1185">Reference proteome</keyword>
<name>A0A0V0QAC9_PSEPJ</name>
<proteinExistence type="predicted"/>
<gene>
    <name evidence="2" type="ORF">PPERSA_07430</name>
</gene>
<dbReference type="EMBL" id="LDAU01000220">
    <property type="protein sequence ID" value="KRW99187.1"/>
    <property type="molecule type" value="Genomic_DNA"/>
</dbReference>
<dbReference type="InParanoid" id="A0A0V0QAC9"/>
<dbReference type="InterPro" id="IPR000668">
    <property type="entry name" value="Peptidase_C1A_C"/>
</dbReference>
<dbReference type="GO" id="GO:0008234">
    <property type="term" value="F:cysteine-type peptidase activity"/>
    <property type="evidence" value="ECO:0007669"/>
    <property type="project" value="InterPro"/>
</dbReference>
<evidence type="ECO:0000313" key="3">
    <source>
        <dbReference type="Proteomes" id="UP000054937"/>
    </source>
</evidence>
<dbReference type="Gene3D" id="3.90.70.10">
    <property type="entry name" value="Cysteine proteinases"/>
    <property type="match status" value="1"/>
</dbReference>
<dbReference type="GO" id="GO:0006508">
    <property type="term" value="P:proteolysis"/>
    <property type="evidence" value="ECO:0007669"/>
    <property type="project" value="InterPro"/>
</dbReference>
<reference evidence="2 3" key="1">
    <citation type="journal article" date="2015" name="Sci. Rep.">
        <title>Genome of the facultative scuticociliatosis pathogen Pseudocohnilembus persalinus provides insight into its virulence through horizontal gene transfer.</title>
        <authorList>
            <person name="Xiong J."/>
            <person name="Wang G."/>
            <person name="Cheng J."/>
            <person name="Tian M."/>
            <person name="Pan X."/>
            <person name="Warren A."/>
            <person name="Jiang C."/>
            <person name="Yuan D."/>
            <person name="Miao W."/>
        </authorList>
    </citation>
    <scope>NUCLEOTIDE SEQUENCE [LARGE SCALE GENOMIC DNA]</scope>
    <source>
        <strain evidence="2">36N120E</strain>
    </source>
</reference>
<protein>
    <recommendedName>
        <fullName evidence="1">Peptidase C1A papain C-terminal domain-containing protein</fullName>
    </recommendedName>
</protein>
<dbReference type="SUPFAM" id="SSF54001">
    <property type="entry name" value="Cysteine proteinases"/>
    <property type="match status" value="1"/>
</dbReference>
<evidence type="ECO:0000259" key="1">
    <source>
        <dbReference type="Pfam" id="PF00112"/>
    </source>
</evidence>
<dbReference type="Proteomes" id="UP000054937">
    <property type="component" value="Unassembled WGS sequence"/>
</dbReference>
<accession>A0A0V0QAC9</accession>
<dbReference type="OrthoDB" id="307194at2759"/>
<feature type="domain" description="Peptidase C1A papain C-terminal" evidence="1">
    <location>
        <begin position="357"/>
        <end position="511"/>
    </location>
</feature>
<comment type="caution">
    <text evidence="2">The sequence shown here is derived from an EMBL/GenBank/DDBJ whole genome shotgun (WGS) entry which is preliminary data.</text>
</comment>